<reference evidence="2 3" key="1">
    <citation type="submission" date="2019-10" db="EMBL/GenBank/DDBJ databases">
        <title>WGS of Leuconostoc mesenteroides.</title>
        <authorList>
            <person name="Melo Bolivar J."/>
            <person name="Marino-Ramirez L."/>
            <person name="Villamil Diaz L.M."/>
        </authorList>
    </citation>
    <scope>NUCLEOTIDE SEQUENCE [LARGE SCALE GENOMIC DNA]</scope>
    <source>
        <strain evidence="2 3">M11</strain>
    </source>
</reference>
<dbReference type="InterPro" id="IPR023991">
    <property type="entry name" value="Bacteriocin_IIb_lactobn/cerein"/>
</dbReference>
<dbReference type="GeneID" id="31478156"/>
<dbReference type="OrthoDB" id="9883749at2"/>
<accession>A0A222YEK7</accession>
<evidence type="ECO:0000313" key="3">
    <source>
        <dbReference type="Proteomes" id="UP000469952"/>
    </source>
</evidence>
<gene>
    <name evidence="2" type="ORF">GFV13_05980</name>
</gene>
<dbReference type="NCBIfam" id="TIGR03949">
    <property type="entry name" value="bact_IIb_cerein"/>
    <property type="match status" value="1"/>
</dbReference>
<protein>
    <submittedName>
        <fullName evidence="2">Class IIb bacteriocin, lactobin A/cerein 7B family</fullName>
    </submittedName>
</protein>
<dbReference type="Proteomes" id="UP000469952">
    <property type="component" value="Unassembled WGS sequence"/>
</dbReference>
<proteinExistence type="predicted"/>
<keyword evidence="1" id="KW-0812">Transmembrane</keyword>
<sequence length="58" mass="6262">MINSTAVKELNDMELESINGGWSPQGFAISFVLGGAVGVGAYSIYQFGMDQGYRNNKK</sequence>
<dbReference type="AlphaFoldDB" id="A0A222YEK7"/>
<keyword evidence="1" id="KW-1133">Transmembrane helix</keyword>
<evidence type="ECO:0000313" key="2">
    <source>
        <dbReference type="EMBL" id="MQR26822.1"/>
    </source>
</evidence>
<dbReference type="EMBL" id="WIPA01000007">
    <property type="protein sequence ID" value="MQR26822.1"/>
    <property type="molecule type" value="Genomic_DNA"/>
</dbReference>
<feature type="transmembrane region" description="Helical" evidence="1">
    <location>
        <begin position="27"/>
        <end position="48"/>
    </location>
</feature>
<name>A0A222YEK7_LEUME</name>
<organism evidence="2 3">
    <name type="scientific">Leuconostoc mesenteroides</name>
    <dbReference type="NCBI Taxonomy" id="1245"/>
    <lineage>
        <taxon>Bacteria</taxon>
        <taxon>Bacillati</taxon>
        <taxon>Bacillota</taxon>
        <taxon>Bacilli</taxon>
        <taxon>Lactobacillales</taxon>
        <taxon>Lactobacillaceae</taxon>
        <taxon>Leuconostoc</taxon>
    </lineage>
</organism>
<comment type="caution">
    <text evidence="2">The sequence shown here is derived from an EMBL/GenBank/DDBJ whole genome shotgun (WGS) entry which is preliminary data.</text>
</comment>
<keyword evidence="1" id="KW-0472">Membrane</keyword>
<evidence type="ECO:0000256" key="1">
    <source>
        <dbReference type="SAM" id="Phobius"/>
    </source>
</evidence>
<dbReference type="RefSeq" id="WP_010287032.1">
    <property type="nucleotide sequence ID" value="NZ_BCMO01000016.1"/>
</dbReference>